<evidence type="ECO:0000256" key="3">
    <source>
        <dbReference type="ARBA" id="ARBA00023163"/>
    </source>
</evidence>
<protein>
    <submittedName>
        <fullName evidence="5">HTH-type transcriptional repressor YvoA</fullName>
    </submittedName>
</protein>
<dbReference type="Proteomes" id="UP000193006">
    <property type="component" value="Chromosome"/>
</dbReference>
<evidence type="ECO:0000313" key="5">
    <source>
        <dbReference type="EMBL" id="ARK29775.1"/>
    </source>
</evidence>
<dbReference type="Gene3D" id="1.10.10.10">
    <property type="entry name" value="Winged helix-like DNA-binding domain superfamily/Winged helix DNA-binding domain"/>
    <property type="match status" value="1"/>
</dbReference>
<dbReference type="PANTHER" id="PTHR44846">
    <property type="entry name" value="MANNOSYL-D-GLYCERATE TRANSPORT/METABOLISM SYSTEM REPRESSOR MNGR-RELATED"/>
    <property type="match status" value="1"/>
</dbReference>
<dbReference type="InterPro" id="IPR028978">
    <property type="entry name" value="Chorismate_lyase_/UTRA_dom_sf"/>
</dbReference>
<dbReference type="InterPro" id="IPR036388">
    <property type="entry name" value="WH-like_DNA-bd_sf"/>
</dbReference>
<dbReference type="InterPro" id="IPR036390">
    <property type="entry name" value="WH_DNA-bd_sf"/>
</dbReference>
<evidence type="ECO:0000259" key="4">
    <source>
        <dbReference type="PROSITE" id="PS50949"/>
    </source>
</evidence>
<dbReference type="GO" id="GO:0003700">
    <property type="term" value="F:DNA-binding transcription factor activity"/>
    <property type="evidence" value="ECO:0007669"/>
    <property type="project" value="InterPro"/>
</dbReference>
<dbReference type="KEGG" id="bkw:BkAM31D_07830"/>
<dbReference type="Gene3D" id="3.40.1410.10">
    <property type="entry name" value="Chorismate lyase-like"/>
    <property type="match status" value="1"/>
</dbReference>
<gene>
    <name evidence="5" type="primary">yvoA_2</name>
    <name evidence="5" type="ORF">BkAM31D_07830</name>
</gene>
<dbReference type="PROSITE" id="PS50949">
    <property type="entry name" value="HTH_GNTR"/>
    <property type="match status" value="1"/>
</dbReference>
<organism evidence="5 6">
    <name type="scientific">Halalkalibacter krulwichiae</name>
    <dbReference type="NCBI Taxonomy" id="199441"/>
    <lineage>
        <taxon>Bacteria</taxon>
        <taxon>Bacillati</taxon>
        <taxon>Bacillota</taxon>
        <taxon>Bacilli</taxon>
        <taxon>Bacillales</taxon>
        <taxon>Bacillaceae</taxon>
        <taxon>Halalkalibacter</taxon>
    </lineage>
</organism>
<dbReference type="InterPro" id="IPR011663">
    <property type="entry name" value="UTRA"/>
</dbReference>
<evidence type="ECO:0000313" key="6">
    <source>
        <dbReference type="Proteomes" id="UP000193006"/>
    </source>
</evidence>
<dbReference type="SUPFAM" id="SSF46785">
    <property type="entry name" value="Winged helix' DNA-binding domain"/>
    <property type="match status" value="1"/>
</dbReference>
<feature type="domain" description="HTH gntR-type" evidence="4">
    <location>
        <begin position="9"/>
        <end position="75"/>
    </location>
</feature>
<dbReference type="RefSeq" id="WP_066152597.1">
    <property type="nucleotide sequence ID" value="NZ_CP020814.1"/>
</dbReference>
<dbReference type="SMART" id="SM00866">
    <property type="entry name" value="UTRA"/>
    <property type="match status" value="1"/>
</dbReference>
<dbReference type="CDD" id="cd07377">
    <property type="entry name" value="WHTH_GntR"/>
    <property type="match status" value="1"/>
</dbReference>
<dbReference type="AlphaFoldDB" id="A0A1X9M8N1"/>
<dbReference type="EMBL" id="CP020814">
    <property type="protein sequence ID" value="ARK29775.1"/>
    <property type="molecule type" value="Genomic_DNA"/>
</dbReference>
<dbReference type="InterPro" id="IPR000524">
    <property type="entry name" value="Tscrpt_reg_HTH_GntR"/>
</dbReference>
<dbReference type="SMART" id="SM00345">
    <property type="entry name" value="HTH_GNTR"/>
    <property type="match status" value="1"/>
</dbReference>
<dbReference type="Pfam" id="PF00392">
    <property type="entry name" value="GntR"/>
    <property type="match status" value="1"/>
</dbReference>
<sequence length="240" mass="27688">MKINIDNPVPLHIQIRNIIEKEINEGHYQNKIPSERDLMERFSVSRTTIREAITALVNEGVLKKVHGKGTFISEQSPVQEWLSSLNSFTETVKNMGMEPGTKLLKCGIVSNQSHIIDMLETDEIYRIERLRFSDSIPTAIERHHYNKEIGLALAKYDLNRETIYDLIEKNLGVELNEAEQFISCKEVSDEDAHLLEVKTGSSILYVERLITNANGEPVEYYTSVFRPDMYAFRIKTKRKK</sequence>
<keyword evidence="1" id="KW-0805">Transcription regulation</keyword>
<dbReference type="STRING" id="199441.BkAM31D_07830"/>
<keyword evidence="6" id="KW-1185">Reference proteome</keyword>
<dbReference type="PRINTS" id="PR00035">
    <property type="entry name" value="HTHGNTR"/>
</dbReference>
<keyword evidence="3" id="KW-0804">Transcription</keyword>
<proteinExistence type="predicted"/>
<dbReference type="GO" id="GO:0003677">
    <property type="term" value="F:DNA binding"/>
    <property type="evidence" value="ECO:0007669"/>
    <property type="project" value="UniProtKB-KW"/>
</dbReference>
<dbReference type="SUPFAM" id="SSF64288">
    <property type="entry name" value="Chorismate lyase-like"/>
    <property type="match status" value="1"/>
</dbReference>
<dbReference type="Pfam" id="PF07702">
    <property type="entry name" value="UTRA"/>
    <property type="match status" value="1"/>
</dbReference>
<evidence type="ECO:0000256" key="1">
    <source>
        <dbReference type="ARBA" id="ARBA00023015"/>
    </source>
</evidence>
<evidence type="ECO:0000256" key="2">
    <source>
        <dbReference type="ARBA" id="ARBA00023125"/>
    </source>
</evidence>
<reference evidence="5 6" key="1">
    <citation type="submission" date="2017-04" db="EMBL/GenBank/DDBJ databases">
        <title>Bacillus krulwichiae AM31D Genome sequencing and assembly.</title>
        <authorList>
            <person name="Krulwich T.A."/>
            <person name="Anastor L."/>
            <person name="Ehrlich R."/>
            <person name="Ehrlich G.D."/>
            <person name="Janto B."/>
        </authorList>
    </citation>
    <scope>NUCLEOTIDE SEQUENCE [LARGE SCALE GENOMIC DNA]</scope>
    <source>
        <strain evidence="5 6">AM31D</strain>
    </source>
</reference>
<name>A0A1X9M8N1_9BACI</name>
<dbReference type="GO" id="GO:0045892">
    <property type="term" value="P:negative regulation of DNA-templated transcription"/>
    <property type="evidence" value="ECO:0007669"/>
    <property type="project" value="TreeGrafter"/>
</dbReference>
<dbReference type="PANTHER" id="PTHR44846:SF1">
    <property type="entry name" value="MANNOSYL-D-GLYCERATE TRANSPORT_METABOLISM SYSTEM REPRESSOR MNGR-RELATED"/>
    <property type="match status" value="1"/>
</dbReference>
<keyword evidence="2" id="KW-0238">DNA-binding</keyword>
<accession>A0A1X9M8N1</accession>
<dbReference type="InterPro" id="IPR050679">
    <property type="entry name" value="Bact_HTH_transcr_reg"/>
</dbReference>